<evidence type="ECO:0000259" key="3">
    <source>
        <dbReference type="Pfam" id="PF13460"/>
    </source>
</evidence>
<comment type="caution">
    <text evidence="4">The sequence shown here is derived from an EMBL/GenBank/DDBJ whole genome shotgun (WGS) entry which is preliminary data.</text>
</comment>
<feature type="signal peptide" evidence="2">
    <location>
        <begin position="1"/>
        <end position="20"/>
    </location>
</feature>
<dbReference type="InterPro" id="IPR036291">
    <property type="entry name" value="NAD(P)-bd_dom_sf"/>
</dbReference>
<dbReference type="CDD" id="cd05243">
    <property type="entry name" value="SDR_a5"/>
    <property type="match status" value="1"/>
</dbReference>
<protein>
    <recommendedName>
        <fullName evidence="3">NAD(P)-binding domain-containing protein</fullName>
    </recommendedName>
</protein>
<keyword evidence="5" id="KW-1185">Reference proteome</keyword>
<feature type="region of interest" description="Disordered" evidence="1">
    <location>
        <begin position="31"/>
        <end position="53"/>
    </location>
</feature>
<dbReference type="Proteomes" id="UP001165060">
    <property type="component" value="Unassembled WGS sequence"/>
</dbReference>
<evidence type="ECO:0000256" key="2">
    <source>
        <dbReference type="SAM" id="SignalP"/>
    </source>
</evidence>
<name>A0ABQ6MRS9_9STRA</name>
<dbReference type="PANTHER" id="PTHR15020:SF45">
    <property type="entry name" value="NAD(P)-BINDING DOMAIN-CONTAINING PROTEIN"/>
    <property type="match status" value="1"/>
</dbReference>
<keyword evidence="2" id="KW-0732">Signal</keyword>
<organism evidence="4 5">
    <name type="scientific">Tetraparma gracilis</name>
    <dbReference type="NCBI Taxonomy" id="2962635"/>
    <lineage>
        <taxon>Eukaryota</taxon>
        <taxon>Sar</taxon>
        <taxon>Stramenopiles</taxon>
        <taxon>Ochrophyta</taxon>
        <taxon>Bolidophyceae</taxon>
        <taxon>Parmales</taxon>
        <taxon>Triparmaceae</taxon>
        <taxon>Tetraparma</taxon>
    </lineage>
</organism>
<feature type="chain" id="PRO_5045831054" description="NAD(P)-binding domain-containing protein" evidence="2">
    <location>
        <begin position="21"/>
        <end position="302"/>
    </location>
</feature>
<evidence type="ECO:0000256" key="1">
    <source>
        <dbReference type="SAM" id="MobiDB-lite"/>
    </source>
</evidence>
<sequence length="302" mass="31167">MLSPLSATLLLLLLPLSADCFLLPASPSSPRAQRASRPHLAPNPGRAPSPPGLRAAFDELEGDGKRGLKEGAGSFKKVFVAGGSRGVGRCVISNLLSSGSSVVALVRSAEAAAELGELGEGVRAVRGDAFDYKAVEDAMWGCDAAVSTLGGSEDGEGRLVDYVGNNNVIEATGILGITRVVLVSSIGCGDSRDAAPDAVFEALKDVLKAKEKAERVLQRYYTNTNWTIVRPGGLKTMPATGNAILTEDKLAIGSIHRQDVADLVCKSLVSGETRQKILSAIDPSLSVAGGAGAGKEVAAFVL</sequence>
<dbReference type="Gene3D" id="3.40.50.720">
    <property type="entry name" value="NAD(P)-binding Rossmann-like Domain"/>
    <property type="match status" value="1"/>
</dbReference>
<evidence type="ECO:0000313" key="4">
    <source>
        <dbReference type="EMBL" id="GMI30963.1"/>
    </source>
</evidence>
<dbReference type="PANTHER" id="PTHR15020">
    <property type="entry name" value="FLAVIN REDUCTASE-RELATED"/>
    <property type="match status" value="1"/>
</dbReference>
<reference evidence="4 5" key="1">
    <citation type="journal article" date="2023" name="Commun. Biol.">
        <title>Genome analysis of Parmales, the sister group of diatoms, reveals the evolutionary specialization of diatoms from phago-mixotrophs to photoautotrophs.</title>
        <authorList>
            <person name="Ban H."/>
            <person name="Sato S."/>
            <person name="Yoshikawa S."/>
            <person name="Yamada K."/>
            <person name="Nakamura Y."/>
            <person name="Ichinomiya M."/>
            <person name="Sato N."/>
            <person name="Blanc-Mathieu R."/>
            <person name="Endo H."/>
            <person name="Kuwata A."/>
            <person name="Ogata H."/>
        </authorList>
    </citation>
    <scope>NUCLEOTIDE SEQUENCE [LARGE SCALE GENOMIC DNA]</scope>
</reference>
<accession>A0ABQ6MRS9</accession>
<proteinExistence type="predicted"/>
<gene>
    <name evidence="4" type="ORF">TeGR_g4497</name>
</gene>
<dbReference type="Pfam" id="PF13460">
    <property type="entry name" value="NAD_binding_10"/>
    <property type="match status" value="1"/>
</dbReference>
<dbReference type="InterPro" id="IPR016040">
    <property type="entry name" value="NAD(P)-bd_dom"/>
</dbReference>
<evidence type="ECO:0000313" key="5">
    <source>
        <dbReference type="Proteomes" id="UP001165060"/>
    </source>
</evidence>
<feature type="domain" description="NAD(P)-binding" evidence="3">
    <location>
        <begin position="82"/>
        <end position="268"/>
    </location>
</feature>
<dbReference type="SUPFAM" id="SSF51735">
    <property type="entry name" value="NAD(P)-binding Rossmann-fold domains"/>
    <property type="match status" value="1"/>
</dbReference>
<dbReference type="EMBL" id="BRYB01003126">
    <property type="protein sequence ID" value="GMI30963.1"/>
    <property type="molecule type" value="Genomic_DNA"/>
</dbReference>